<proteinExistence type="predicted"/>
<name>A0A167BF37_9GAMM</name>
<dbReference type="AlphaFoldDB" id="A0A167BF37"/>
<dbReference type="Proteomes" id="UP000076587">
    <property type="component" value="Unassembled WGS sequence"/>
</dbReference>
<protein>
    <submittedName>
        <fullName evidence="1">Uncharacterized protein</fullName>
    </submittedName>
</protein>
<comment type="caution">
    <text evidence="1">The sequence shown here is derived from an EMBL/GenBank/DDBJ whole genome shotgun (WGS) entry which is preliminary data.</text>
</comment>
<sequence length="101" mass="11110">MEKDTNDSYAASGINACVGVLHSYQTGYVSTSDMSEDNSLPLHENTSSWLAEHNPLAPNVFGVKLKCIRDEHQADIMVFLADQNASSPWASGCRDRSVYNE</sequence>
<reference evidence="1 2" key="1">
    <citation type="submission" date="2013-07" db="EMBL/GenBank/DDBJ databases">
        <title>Comparative Genomic and Metabolomic Analysis of Twelve Strains of Pseudoalteromonas luteoviolacea.</title>
        <authorList>
            <person name="Vynne N.G."/>
            <person name="Mansson M."/>
            <person name="Gram L."/>
        </authorList>
    </citation>
    <scope>NUCLEOTIDE SEQUENCE [LARGE SCALE GENOMIC DNA]</scope>
    <source>
        <strain evidence="1 2">NCIMB 1942</strain>
    </source>
</reference>
<evidence type="ECO:0000313" key="2">
    <source>
        <dbReference type="Proteomes" id="UP000076587"/>
    </source>
</evidence>
<gene>
    <name evidence="1" type="ORF">N482_12450</name>
</gene>
<evidence type="ECO:0000313" key="1">
    <source>
        <dbReference type="EMBL" id="KZN46465.1"/>
    </source>
</evidence>
<dbReference type="PATRIC" id="fig|1365253.3.peg.3012"/>
<organism evidence="1 2">
    <name type="scientific">Pseudoalteromonas luteoviolacea NCIMB 1942</name>
    <dbReference type="NCBI Taxonomy" id="1365253"/>
    <lineage>
        <taxon>Bacteria</taxon>
        <taxon>Pseudomonadati</taxon>
        <taxon>Pseudomonadota</taxon>
        <taxon>Gammaproteobacteria</taxon>
        <taxon>Alteromonadales</taxon>
        <taxon>Pseudoalteromonadaceae</taxon>
        <taxon>Pseudoalteromonas</taxon>
    </lineage>
</organism>
<dbReference type="EMBL" id="AUXT01000170">
    <property type="protein sequence ID" value="KZN46465.1"/>
    <property type="molecule type" value="Genomic_DNA"/>
</dbReference>
<accession>A0A167BF37</accession>